<accession>A0A517VYW6</accession>
<organism evidence="1 2">
    <name type="scientific">Gimesia aquarii</name>
    <dbReference type="NCBI Taxonomy" id="2527964"/>
    <lineage>
        <taxon>Bacteria</taxon>
        <taxon>Pseudomonadati</taxon>
        <taxon>Planctomycetota</taxon>
        <taxon>Planctomycetia</taxon>
        <taxon>Planctomycetales</taxon>
        <taxon>Planctomycetaceae</taxon>
        <taxon>Gimesia</taxon>
    </lineage>
</organism>
<proteinExistence type="predicted"/>
<dbReference type="Proteomes" id="UP000318704">
    <property type="component" value="Chromosome"/>
</dbReference>
<dbReference type="RefSeq" id="WP_144986644.1">
    <property type="nucleotide sequence ID" value="NZ_CP037920.1"/>
</dbReference>
<reference evidence="1 2" key="1">
    <citation type="submission" date="2019-03" db="EMBL/GenBank/DDBJ databases">
        <title>Deep-cultivation of Planctomycetes and their phenomic and genomic characterization uncovers novel biology.</title>
        <authorList>
            <person name="Wiegand S."/>
            <person name="Jogler M."/>
            <person name="Boedeker C."/>
            <person name="Pinto D."/>
            <person name="Vollmers J."/>
            <person name="Rivas-Marin E."/>
            <person name="Kohn T."/>
            <person name="Peeters S.H."/>
            <person name="Heuer A."/>
            <person name="Rast P."/>
            <person name="Oberbeckmann S."/>
            <person name="Bunk B."/>
            <person name="Jeske O."/>
            <person name="Meyerdierks A."/>
            <person name="Storesund J.E."/>
            <person name="Kallscheuer N."/>
            <person name="Luecker S."/>
            <person name="Lage O.M."/>
            <person name="Pohl T."/>
            <person name="Merkel B.J."/>
            <person name="Hornburger P."/>
            <person name="Mueller R.-W."/>
            <person name="Bruemmer F."/>
            <person name="Labrenz M."/>
            <person name="Spormann A.M."/>
            <person name="Op den Camp H."/>
            <person name="Overmann J."/>
            <person name="Amann R."/>
            <person name="Jetten M.S.M."/>
            <person name="Mascher T."/>
            <person name="Medema M.H."/>
            <person name="Devos D.P."/>
            <person name="Kaster A.-K."/>
            <person name="Ovreas L."/>
            <person name="Rohde M."/>
            <person name="Galperin M.Y."/>
            <person name="Jogler C."/>
        </authorList>
    </citation>
    <scope>NUCLEOTIDE SEQUENCE [LARGE SCALE GENOMIC DNA]</scope>
    <source>
        <strain evidence="1 2">V144</strain>
    </source>
</reference>
<evidence type="ECO:0000313" key="2">
    <source>
        <dbReference type="Proteomes" id="UP000318704"/>
    </source>
</evidence>
<dbReference type="EMBL" id="CP037920">
    <property type="protein sequence ID" value="QDT98192.1"/>
    <property type="molecule type" value="Genomic_DNA"/>
</dbReference>
<name>A0A517VYW6_9PLAN</name>
<dbReference type="KEGG" id="gaw:V144x_36780"/>
<dbReference type="AlphaFoldDB" id="A0A517VYW6"/>
<protein>
    <submittedName>
        <fullName evidence="1">Uncharacterized protein</fullName>
    </submittedName>
</protein>
<gene>
    <name evidence="1" type="ORF">V144x_36780</name>
</gene>
<sequence length="82" mass="9320">MRTENSRVIGAVRGLEIDHSAHHVPGLNTRPTVIMKDNPHTISTHYKWVSPHTIRAERSEQEVAGNKTIIKTATLYQDQLEH</sequence>
<evidence type="ECO:0000313" key="1">
    <source>
        <dbReference type="EMBL" id="QDT98192.1"/>
    </source>
</evidence>